<dbReference type="InterPro" id="IPR029058">
    <property type="entry name" value="AB_hydrolase_fold"/>
</dbReference>
<sequence length="303" mass="31922">MALLRFGLHAITTLLAFGAALAAPGLLMKRQAVSSVSQSQIDSYTPITHYASAGYCQPSATLAWNCGANCQANPSFHPVASGGDGVVVQFWYDPNLKTVVVSIQGTQPSAILPLLTDSDIQLTSLALDPILFPGLDLSILAHQGFISAHAMSATDILSAVQTTFSQFSTSRVLLTGHSLGAAIALLHSVYIPLHIPSAQVTYVGYGLPRVGNQDFADYVDAHASVTPVTHINNQEDPIPILPGRFLGFHHPSGEIHIQDSLAWVACAGQDNANTECIVGDVSNPLAGNLTDHDGPYNGIEMGC</sequence>
<name>A0A2G8RTF4_9APHY</name>
<dbReference type="GO" id="GO:0006629">
    <property type="term" value="P:lipid metabolic process"/>
    <property type="evidence" value="ECO:0007669"/>
    <property type="project" value="InterPro"/>
</dbReference>
<feature type="signal peptide" evidence="5">
    <location>
        <begin position="1"/>
        <end position="22"/>
    </location>
</feature>
<dbReference type="EMBL" id="AYKW01000056">
    <property type="protein sequence ID" value="PIL24780.1"/>
    <property type="molecule type" value="Genomic_DNA"/>
</dbReference>
<dbReference type="PANTHER" id="PTHR45856:SF25">
    <property type="entry name" value="FUNGAL LIPASE-LIKE DOMAIN-CONTAINING PROTEIN"/>
    <property type="match status" value="1"/>
</dbReference>
<organism evidence="7 8">
    <name type="scientific">Ganoderma sinense ZZ0214-1</name>
    <dbReference type="NCBI Taxonomy" id="1077348"/>
    <lineage>
        <taxon>Eukaryota</taxon>
        <taxon>Fungi</taxon>
        <taxon>Dikarya</taxon>
        <taxon>Basidiomycota</taxon>
        <taxon>Agaricomycotina</taxon>
        <taxon>Agaricomycetes</taxon>
        <taxon>Polyporales</taxon>
        <taxon>Polyporaceae</taxon>
        <taxon>Ganoderma</taxon>
    </lineage>
</organism>
<evidence type="ECO:0000256" key="5">
    <source>
        <dbReference type="SAM" id="SignalP"/>
    </source>
</evidence>
<dbReference type="InterPro" id="IPR051218">
    <property type="entry name" value="Sec_MonoDiacylglyc_Lipase"/>
</dbReference>
<comment type="similarity">
    <text evidence="2">Belongs to the AB hydrolase superfamily. Lipase family. Class 3 subfamily.</text>
</comment>
<evidence type="ECO:0000259" key="6">
    <source>
        <dbReference type="Pfam" id="PF01764"/>
    </source>
</evidence>
<evidence type="ECO:0000256" key="2">
    <source>
        <dbReference type="ARBA" id="ARBA00043996"/>
    </source>
</evidence>
<reference evidence="7 8" key="1">
    <citation type="journal article" date="2015" name="Sci. Rep.">
        <title>Chromosome-level genome map provides insights into diverse defense mechanisms in the medicinal fungus Ganoderma sinense.</title>
        <authorList>
            <person name="Zhu Y."/>
            <person name="Xu J."/>
            <person name="Sun C."/>
            <person name="Zhou S."/>
            <person name="Xu H."/>
            <person name="Nelson D.R."/>
            <person name="Qian J."/>
            <person name="Song J."/>
            <person name="Luo H."/>
            <person name="Xiang L."/>
            <person name="Li Y."/>
            <person name="Xu Z."/>
            <person name="Ji A."/>
            <person name="Wang L."/>
            <person name="Lu S."/>
            <person name="Hayward A."/>
            <person name="Sun W."/>
            <person name="Li X."/>
            <person name="Schwartz D.C."/>
            <person name="Wang Y."/>
            <person name="Chen S."/>
        </authorList>
    </citation>
    <scope>NUCLEOTIDE SEQUENCE [LARGE SCALE GENOMIC DNA]</scope>
    <source>
        <strain evidence="7 8">ZZ0214-1</strain>
    </source>
</reference>
<protein>
    <recommendedName>
        <fullName evidence="6">Fungal lipase-type domain-containing protein</fullName>
    </recommendedName>
</protein>
<dbReference type="CDD" id="cd00519">
    <property type="entry name" value="Lipase_3"/>
    <property type="match status" value="1"/>
</dbReference>
<comment type="caution">
    <text evidence="7">The sequence shown here is derived from an EMBL/GenBank/DDBJ whole genome shotgun (WGS) entry which is preliminary data.</text>
</comment>
<proteinExistence type="inferred from homology"/>
<comment type="catalytic activity">
    <reaction evidence="4">
        <text>a monoacylglycerol + H2O = glycerol + a fatty acid + H(+)</text>
        <dbReference type="Rhea" id="RHEA:15245"/>
        <dbReference type="ChEBI" id="CHEBI:15377"/>
        <dbReference type="ChEBI" id="CHEBI:15378"/>
        <dbReference type="ChEBI" id="CHEBI:17408"/>
        <dbReference type="ChEBI" id="CHEBI:17754"/>
        <dbReference type="ChEBI" id="CHEBI:28868"/>
    </reaction>
</comment>
<dbReference type="OrthoDB" id="426718at2759"/>
<keyword evidence="5" id="KW-0732">Signal</keyword>
<dbReference type="Gene3D" id="3.40.50.1820">
    <property type="entry name" value="alpha/beta hydrolase"/>
    <property type="match status" value="1"/>
</dbReference>
<dbReference type="PANTHER" id="PTHR45856">
    <property type="entry name" value="ALPHA/BETA-HYDROLASES SUPERFAMILY PROTEIN"/>
    <property type="match status" value="1"/>
</dbReference>
<evidence type="ECO:0000256" key="4">
    <source>
        <dbReference type="ARBA" id="ARBA00048461"/>
    </source>
</evidence>
<dbReference type="InterPro" id="IPR002921">
    <property type="entry name" value="Fungal_lipase-type"/>
</dbReference>
<comment type="catalytic activity">
    <reaction evidence="3">
        <text>a diacylglycerol + H2O = a monoacylglycerol + a fatty acid + H(+)</text>
        <dbReference type="Rhea" id="RHEA:32731"/>
        <dbReference type="ChEBI" id="CHEBI:15377"/>
        <dbReference type="ChEBI" id="CHEBI:15378"/>
        <dbReference type="ChEBI" id="CHEBI:17408"/>
        <dbReference type="ChEBI" id="CHEBI:18035"/>
        <dbReference type="ChEBI" id="CHEBI:28868"/>
    </reaction>
</comment>
<keyword evidence="1" id="KW-1015">Disulfide bond</keyword>
<dbReference type="STRING" id="1077348.A0A2G8RTF4"/>
<accession>A0A2G8RTF4</accession>
<evidence type="ECO:0000256" key="1">
    <source>
        <dbReference type="ARBA" id="ARBA00023157"/>
    </source>
</evidence>
<dbReference type="Proteomes" id="UP000230002">
    <property type="component" value="Unassembled WGS sequence"/>
</dbReference>
<dbReference type="Pfam" id="PF01764">
    <property type="entry name" value="Lipase_3"/>
    <property type="match status" value="1"/>
</dbReference>
<dbReference type="AlphaFoldDB" id="A0A2G8RTF4"/>
<gene>
    <name evidence="7" type="ORF">GSI_12666</name>
</gene>
<evidence type="ECO:0000313" key="8">
    <source>
        <dbReference type="Proteomes" id="UP000230002"/>
    </source>
</evidence>
<evidence type="ECO:0000313" key="7">
    <source>
        <dbReference type="EMBL" id="PIL24780.1"/>
    </source>
</evidence>
<keyword evidence="8" id="KW-1185">Reference proteome</keyword>
<feature type="chain" id="PRO_5013701450" description="Fungal lipase-type domain-containing protein" evidence="5">
    <location>
        <begin position="23"/>
        <end position="303"/>
    </location>
</feature>
<dbReference type="SUPFAM" id="SSF53474">
    <property type="entry name" value="alpha/beta-Hydrolases"/>
    <property type="match status" value="1"/>
</dbReference>
<feature type="domain" description="Fungal lipase-type" evidence="6">
    <location>
        <begin position="100"/>
        <end position="244"/>
    </location>
</feature>
<evidence type="ECO:0000256" key="3">
    <source>
        <dbReference type="ARBA" id="ARBA00047591"/>
    </source>
</evidence>